<dbReference type="SUPFAM" id="SSF46785">
    <property type="entry name" value="Winged helix' DNA-binding domain"/>
    <property type="match status" value="1"/>
</dbReference>
<protein>
    <submittedName>
        <fullName evidence="4">Poly-beta-hydroxybutyrate-responsive repressor</fullName>
    </submittedName>
</protein>
<accession>A0A1J9U8A2</accession>
<dbReference type="PANTHER" id="PTHR33169:SF14">
    <property type="entry name" value="TRANSCRIPTIONAL REGULATOR RV3488"/>
    <property type="match status" value="1"/>
</dbReference>
<dbReference type="NCBIfam" id="TIGR02719">
    <property type="entry name" value="repress_PhaQ"/>
    <property type="match status" value="1"/>
</dbReference>
<dbReference type="AlphaFoldDB" id="A0A1J9U8A2"/>
<dbReference type="FunFam" id="1.10.10.10:FF:000385">
    <property type="entry name" value="Poly-beta-hydroxybutyrate-responsive repressor"/>
    <property type="match status" value="1"/>
</dbReference>
<dbReference type="InterPro" id="IPR036388">
    <property type="entry name" value="WH-like_DNA-bd_sf"/>
</dbReference>
<evidence type="ECO:0000313" key="5">
    <source>
        <dbReference type="Proteomes" id="UP000182788"/>
    </source>
</evidence>
<reference evidence="3 6" key="2">
    <citation type="submission" date="2023-03" db="EMBL/GenBank/DDBJ databases">
        <title>Bacillus Genome Sequencing.</title>
        <authorList>
            <person name="Dunlap C."/>
        </authorList>
    </citation>
    <scope>NUCLEOTIDE SEQUENCE [LARGE SCALE GENOMIC DNA]</scope>
    <source>
        <strain evidence="3 6">B-615</strain>
    </source>
</reference>
<dbReference type="InterPro" id="IPR014091">
    <property type="entry name" value="Tscrpt_rep_PHB_PhaQ"/>
</dbReference>
<dbReference type="PANTHER" id="PTHR33169">
    <property type="entry name" value="PADR-FAMILY TRANSCRIPTIONAL REGULATOR"/>
    <property type="match status" value="1"/>
</dbReference>
<reference evidence="4 5" key="1">
    <citation type="submission" date="2016-06" db="EMBL/GenBank/DDBJ databases">
        <title>First insights into the genetic diversity and population structure of in the Bacillus cereus group bacteria from diverse marine environments.</title>
        <authorList>
            <person name="Liu Y."/>
            <person name="Lai Q."/>
            <person name="Shao Z."/>
        </authorList>
    </citation>
    <scope>NUCLEOTIDE SEQUENCE [LARGE SCALE GENOMIC DNA]</scope>
    <source>
        <strain evidence="4 5">NH24A2</strain>
    </source>
</reference>
<dbReference type="Proteomes" id="UP001309448">
    <property type="component" value="Unassembled WGS sequence"/>
</dbReference>
<dbReference type="Proteomes" id="UP000182788">
    <property type="component" value="Unassembled WGS sequence"/>
</dbReference>
<comment type="caution">
    <text evidence="4">The sequence shown here is derived from an EMBL/GenBank/DDBJ whole genome shotgun (WGS) entry which is preliminary data.</text>
</comment>
<dbReference type="InterPro" id="IPR005149">
    <property type="entry name" value="Tscrpt_reg_PadR_N"/>
</dbReference>
<feature type="domain" description="Transcription regulator PadR N-terminal" evidence="2">
    <location>
        <begin position="32"/>
        <end position="103"/>
    </location>
</feature>
<evidence type="ECO:0000313" key="4">
    <source>
        <dbReference type="EMBL" id="OJD75006.1"/>
    </source>
</evidence>
<sequence length="151" mass="17312">MLHNEPEQRESLENNQTKQPNSMPKNFLVPFLLLCLKDWSLHGYKLIQMLMDIGFSSVDQGNVYRTLRKLEKENLISSTWDTSEGGPAKRIYSLTEYGEKYLATCATSFEHYQNMLRTFFTLYTNAFFPFATTSPEKDEKDSSSSPGGTAE</sequence>
<evidence type="ECO:0000313" key="6">
    <source>
        <dbReference type="Proteomes" id="UP001309448"/>
    </source>
</evidence>
<dbReference type="RefSeq" id="WP_025150992.1">
    <property type="nucleotide sequence ID" value="NZ_CBCSHB010000010.1"/>
</dbReference>
<feature type="compositionally biased region" description="Basic and acidic residues" evidence="1">
    <location>
        <begin position="1"/>
        <end position="12"/>
    </location>
</feature>
<evidence type="ECO:0000259" key="2">
    <source>
        <dbReference type="Pfam" id="PF03551"/>
    </source>
</evidence>
<organism evidence="4 5">
    <name type="scientific">Bacillus paramycoides</name>
    <dbReference type="NCBI Taxonomy" id="2026194"/>
    <lineage>
        <taxon>Bacteria</taxon>
        <taxon>Bacillati</taxon>
        <taxon>Bacillota</taxon>
        <taxon>Bacilli</taxon>
        <taxon>Bacillales</taxon>
        <taxon>Bacillaceae</taxon>
        <taxon>Bacillus</taxon>
        <taxon>Bacillus cereus group</taxon>
    </lineage>
</organism>
<feature type="region of interest" description="Disordered" evidence="1">
    <location>
        <begin position="1"/>
        <end position="21"/>
    </location>
</feature>
<proteinExistence type="predicted"/>
<name>A0A1J9U8A2_9BACI</name>
<keyword evidence="6" id="KW-1185">Reference proteome</keyword>
<evidence type="ECO:0000313" key="3">
    <source>
        <dbReference type="EMBL" id="MED1565288.1"/>
    </source>
</evidence>
<dbReference type="InterPro" id="IPR036390">
    <property type="entry name" value="WH_DNA-bd_sf"/>
</dbReference>
<dbReference type="Pfam" id="PF03551">
    <property type="entry name" value="PadR"/>
    <property type="match status" value="1"/>
</dbReference>
<dbReference type="InterPro" id="IPR052509">
    <property type="entry name" value="Metal_resp_DNA-bind_regulator"/>
</dbReference>
<dbReference type="Gene3D" id="1.10.10.10">
    <property type="entry name" value="Winged helix-like DNA-binding domain superfamily/Winged helix DNA-binding domain"/>
    <property type="match status" value="1"/>
</dbReference>
<dbReference type="GeneID" id="87594237"/>
<evidence type="ECO:0000256" key="1">
    <source>
        <dbReference type="SAM" id="MobiDB-lite"/>
    </source>
</evidence>
<dbReference type="EMBL" id="MAOI01000107">
    <property type="protein sequence ID" value="OJD75006.1"/>
    <property type="molecule type" value="Genomic_DNA"/>
</dbReference>
<gene>
    <name evidence="3" type="primary">phaQ</name>
    <name evidence="4" type="ORF">BAU28_17760</name>
    <name evidence="3" type="ORF">P4U88_04885</name>
</gene>
<dbReference type="EMBL" id="JARMDB010000004">
    <property type="protein sequence ID" value="MED1565288.1"/>
    <property type="molecule type" value="Genomic_DNA"/>
</dbReference>